<dbReference type="InterPro" id="IPR016185">
    <property type="entry name" value="PreATP-grasp_dom_sf"/>
</dbReference>
<dbReference type="Pfam" id="PF02786">
    <property type="entry name" value="CPSase_L_D2"/>
    <property type="match status" value="1"/>
</dbReference>
<dbReference type="RefSeq" id="WP_120602703.1">
    <property type="nucleotide sequence ID" value="NZ_RAWE01000033.1"/>
</dbReference>
<reference evidence="11" key="1">
    <citation type="submission" date="2018-09" db="EMBL/GenBank/DDBJ databases">
        <authorList>
            <person name="Livingstone P.G."/>
            <person name="Whitworth D.E."/>
        </authorList>
    </citation>
    <scope>NUCLEOTIDE SEQUENCE [LARGE SCALE GENOMIC DNA]</scope>
    <source>
        <strain evidence="11">CA043D</strain>
    </source>
</reference>
<evidence type="ECO:0000256" key="5">
    <source>
        <dbReference type="ARBA" id="ARBA00023267"/>
    </source>
</evidence>
<dbReference type="SUPFAM" id="SSF52440">
    <property type="entry name" value="PreATP-grasp domain"/>
    <property type="match status" value="1"/>
</dbReference>
<accession>A0A3A8K780</accession>
<dbReference type="Gene3D" id="3.30.470.20">
    <property type="entry name" value="ATP-grasp fold, B domain"/>
    <property type="match status" value="1"/>
</dbReference>
<evidence type="ECO:0000256" key="6">
    <source>
        <dbReference type="PROSITE-ProRule" id="PRU00409"/>
    </source>
</evidence>
<dbReference type="Pfam" id="PF00364">
    <property type="entry name" value="Biotin_lipoyl"/>
    <property type="match status" value="1"/>
</dbReference>
<dbReference type="InterPro" id="IPR005481">
    <property type="entry name" value="BC-like_N"/>
</dbReference>
<dbReference type="SUPFAM" id="SSF51230">
    <property type="entry name" value="Single hybrid motif"/>
    <property type="match status" value="1"/>
</dbReference>
<dbReference type="PROSITE" id="PS00188">
    <property type="entry name" value="BIOTIN"/>
    <property type="match status" value="1"/>
</dbReference>
<dbReference type="Pfam" id="PF02785">
    <property type="entry name" value="Biotin_carb_C"/>
    <property type="match status" value="1"/>
</dbReference>
<dbReference type="SUPFAM" id="SSF51246">
    <property type="entry name" value="Rudiment single hybrid motif"/>
    <property type="match status" value="1"/>
</dbReference>
<dbReference type="PROSITE" id="PS50975">
    <property type="entry name" value="ATP_GRASP"/>
    <property type="match status" value="1"/>
</dbReference>
<dbReference type="GO" id="GO:0016874">
    <property type="term" value="F:ligase activity"/>
    <property type="evidence" value="ECO:0007669"/>
    <property type="project" value="UniProtKB-KW"/>
</dbReference>
<keyword evidence="11" id="KW-1185">Reference proteome</keyword>
<dbReference type="CDD" id="cd06850">
    <property type="entry name" value="biotinyl_domain"/>
    <property type="match status" value="1"/>
</dbReference>
<evidence type="ECO:0000313" key="11">
    <source>
        <dbReference type="Proteomes" id="UP000268313"/>
    </source>
</evidence>
<organism evidence="10 11">
    <name type="scientific">Corallococcus carmarthensis</name>
    <dbReference type="NCBI Taxonomy" id="2316728"/>
    <lineage>
        <taxon>Bacteria</taxon>
        <taxon>Pseudomonadati</taxon>
        <taxon>Myxococcota</taxon>
        <taxon>Myxococcia</taxon>
        <taxon>Myxococcales</taxon>
        <taxon>Cystobacterineae</taxon>
        <taxon>Myxococcaceae</taxon>
        <taxon>Corallococcus</taxon>
    </lineage>
</organism>
<comment type="caution">
    <text evidence="10">The sequence shown here is derived from an EMBL/GenBank/DDBJ whole genome shotgun (WGS) entry which is preliminary data.</text>
</comment>
<gene>
    <name evidence="10" type="ORF">D7X32_12220</name>
</gene>
<dbReference type="InterPro" id="IPR005479">
    <property type="entry name" value="CPAse_ATP-bd"/>
</dbReference>
<evidence type="ECO:0000259" key="7">
    <source>
        <dbReference type="PROSITE" id="PS50968"/>
    </source>
</evidence>
<dbReference type="FunFam" id="3.40.50.20:FF:000010">
    <property type="entry name" value="Propionyl-CoA carboxylase subunit alpha"/>
    <property type="match status" value="1"/>
</dbReference>
<dbReference type="InterPro" id="IPR011053">
    <property type="entry name" value="Single_hybrid_motif"/>
</dbReference>
<dbReference type="GO" id="GO:0005524">
    <property type="term" value="F:ATP binding"/>
    <property type="evidence" value="ECO:0007669"/>
    <property type="project" value="UniProtKB-UniRule"/>
</dbReference>
<dbReference type="SMART" id="SM00878">
    <property type="entry name" value="Biotin_carb_C"/>
    <property type="match status" value="1"/>
</dbReference>
<dbReference type="InterPro" id="IPR005482">
    <property type="entry name" value="Biotin_COase_C"/>
</dbReference>
<dbReference type="InterPro" id="IPR000089">
    <property type="entry name" value="Biotin_lipoyl"/>
</dbReference>
<dbReference type="PROSITE" id="PS00867">
    <property type="entry name" value="CPSASE_2"/>
    <property type="match status" value="1"/>
</dbReference>
<dbReference type="PANTHER" id="PTHR18866:SF33">
    <property type="entry name" value="METHYLCROTONOYL-COA CARBOXYLASE SUBUNIT ALPHA, MITOCHONDRIAL-RELATED"/>
    <property type="match status" value="1"/>
</dbReference>
<dbReference type="PANTHER" id="PTHR18866">
    <property type="entry name" value="CARBOXYLASE:PYRUVATE/ACETYL-COA/PROPIONYL-COA CARBOXYLASE"/>
    <property type="match status" value="1"/>
</dbReference>
<evidence type="ECO:0000259" key="9">
    <source>
        <dbReference type="PROSITE" id="PS50979"/>
    </source>
</evidence>
<proteinExistence type="predicted"/>
<dbReference type="InterPro" id="IPR001882">
    <property type="entry name" value="Biotin_BS"/>
</dbReference>
<comment type="cofactor">
    <cofactor evidence="1">
        <name>biotin</name>
        <dbReference type="ChEBI" id="CHEBI:57586"/>
    </cofactor>
</comment>
<feature type="domain" description="Lipoyl-binding" evidence="7">
    <location>
        <begin position="587"/>
        <end position="663"/>
    </location>
</feature>
<dbReference type="InterPro" id="IPR050856">
    <property type="entry name" value="Biotin_carboxylase_complex"/>
</dbReference>
<dbReference type="InterPro" id="IPR011761">
    <property type="entry name" value="ATP-grasp"/>
</dbReference>
<dbReference type="SUPFAM" id="SSF56059">
    <property type="entry name" value="Glutathione synthetase ATP-binding domain-like"/>
    <property type="match status" value="1"/>
</dbReference>
<dbReference type="Proteomes" id="UP000268313">
    <property type="component" value="Unassembled WGS sequence"/>
</dbReference>
<evidence type="ECO:0000259" key="8">
    <source>
        <dbReference type="PROSITE" id="PS50975"/>
    </source>
</evidence>
<dbReference type="NCBIfam" id="NF006367">
    <property type="entry name" value="PRK08591.1"/>
    <property type="match status" value="1"/>
</dbReference>
<dbReference type="PROSITE" id="PS00866">
    <property type="entry name" value="CPSASE_1"/>
    <property type="match status" value="1"/>
</dbReference>
<dbReference type="Gene3D" id="2.40.50.100">
    <property type="match status" value="1"/>
</dbReference>
<dbReference type="OrthoDB" id="9769961at2"/>
<evidence type="ECO:0000256" key="4">
    <source>
        <dbReference type="ARBA" id="ARBA00022840"/>
    </source>
</evidence>
<dbReference type="FunFam" id="3.30.470.20:FF:000028">
    <property type="entry name" value="Methylcrotonoyl-CoA carboxylase subunit alpha, mitochondrial"/>
    <property type="match status" value="1"/>
</dbReference>
<dbReference type="InterPro" id="IPR011054">
    <property type="entry name" value="Rudment_hybrid_motif"/>
</dbReference>
<evidence type="ECO:0000256" key="2">
    <source>
        <dbReference type="ARBA" id="ARBA00022598"/>
    </source>
</evidence>
<dbReference type="AlphaFoldDB" id="A0A3A8K780"/>
<keyword evidence="3 6" id="KW-0547">Nucleotide-binding</keyword>
<keyword evidence="5" id="KW-0092">Biotin</keyword>
<protein>
    <submittedName>
        <fullName evidence="10">Acetyl-CoA carboxylase biotin carboxylase subunit</fullName>
    </submittedName>
</protein>
<evidence type="ECO:0000313" key="10">
    <source>
        <dbReference type="EMBL" id="RKH04038.1"/>
    </source>
</evidence>
<keyword evidence="4 6" id="KW-0067">ATP-binding</keyword>
<dbReference type="Pfam" id="PF00289">
    <property type="entry name" value="Biotin_carb_N"/>
    <property type="match status" value="1"/>
</dbReference>
<feature type="domain" description="ATP-grasp" evidence="8">
    <location>
        <begin position="122"/>
        <end position="323"/>
    </location>
</feature>
<evidence type="ECO:0000256" key="1">
    <source>
        <dbReference type="ARBA" id="ARBA00001953"/>
    </source>
</evidence>
<keyword evidence="2" id="KW-0436">Ligase</keyword>
<dbReference type="PROSITE" id="PS50968">
    <property type="entry name" value="BIOTINYL_LIPOYL"/>
    <property type="match status" value="1"/>
</dbReference>
<feature type="domain" description="Biotin carboxylation" evidence="9">
    <location>
        <begin position="3"/>
        <end position="452"/>
    </location>
</feature>
<evidence type="ECO:0000256" key="3">
    <source>
        <dbReference type="ARBA" id="ARBA00022741"/>
    </source>
</evidence>
<dbReference type="InterPro" id="IPR011764">
    <property type="entry name" value="Biotin_carboxylation_dom"/>
</dbReference>
<name>A0A3A8K780_9BACT</name>
<dbReference type="EMBL" id="RAWE01000033">
    <property type="protein sequence ID" value="RKH04038.1"/>
    <property type="molecule type" value="Genomic_DNA"/>
</dbReference>
<dbReference type="PROSITE" id="PS50979">
    <property type="entry name" value="BC"/>
    <property type="match status" value="1"/>
</dbReference>
<dbReference type="GO" id="GO:0046872">
    <property type="term" value="F:metal ion binding"/>
    <property type="evidence" value="ECO:0007669"/>
    <property type="project" value="InterPro"/>
</dbReference>
<sequence>MKRIHKVLVANRGEIAVRVLRTCRRLGLRTVAVFSDADREAPHVRLADEAMHLGPPPARESYLSIERVLAAAKASGADAIHPGYGFLSENEDFARACAEAGFVFVGPPAEAIELMGNKRQAKLRMQAADVPCIPGYEAARPGESLEDEALVREGQRIGFPIMVKAAAGGGGRGMRLVREPGALLDAIRSARSEATNAFGSGELILERAIEGARHVEVQVFADAHGNAVHLGERDCSVQRRHQKVIEESPSPAVTPVLRERMGAVAVQAIRAIGYRGAGTIEFLLAPNGDFFFMEMNTRLQVEHPVTELITGQDLVEWQLRVADGEPLPLTQPEITFQGHAIEARLCAEDPAKGFLPQTGRLLAWVPPAGEGVRVDHGVREGQDITPFYDSMQAKLIAHGPDRETARERLAAALRELTVFGVTTNSTFIQHVLGHEAFRSGRYDTGFVGAHTPPETLGALGQASVEDQAILAALLFHDDAAALVQRGGFDATLTGWSSSYALPVPVVLHDGTSEFRASVRPVAPEAYDVRIGDTSVSLSLRGLGAERVEVEVAGRRRAVRYRRAGGTLWSSLDGITRSLRDVSFRLPSERERASDGRLRAPMDGRIIQVRTEVGAAVKKGDVLVVLEAMKMESSLIAPTDGVVTAVNVTVGAQVPARHVVAVVSPEAKEAA</sequence>